<dbReference type="Proteomes" id="UP000243140">
    <property type="component" value="Unassembled WGS sequence"/>
</dbReference>
<name>A0ABX3SSR6_MYCMA</name>
<dbReference type="PANTHER" id="PTHR33406:SF11">
    <property type="entry name" value="MEMBRANE PROTEIN SCO6666-RELATED"/>
    <property type="match status" value="1"/>
</dbReference>
<proteinExistence type="inferred from homology"/>
<feature type="transmembrane region" description="Helical" evidence="8">
    <location>
        <begin position="402"/>
        <end position="424"/>
    </location>
</feature>
<organism evidence="10 11">
    <name type="scientific">Mycobacterium malmoense</name>
    <dbReference type="NCBI Taxonomy" id="1780"/>
    <lineage>
        <taxon>Bacteria</taxon>
        <taxon>Bacillati</taxon>
        <taxon>Actinomycetota</taxon>
        <taxon>Actinomycetes</taxon>
        <taxon>Mycobacteriales</taxon>
        <taxon>Mycobacteriaceae</taxon>
        <taxon>Mycobacterium</taxon>
    </lineage>
</organism>
<dbReference type="Pfam" id="PF03176">
    <property type="entry name" value="MMPL"/>
    <property type="match status" value="2"/>
</dbReference>
<gene>
    <name evidence="10" type="ORF">BST29_12195</name>
</gene>
<comment type="subcellular location">
    <subcellularLocation>
        <location evidence="1">Cell membrane</location>
        <topology evidence="1">Multi-pass membrane protein</topology>
    </subcellularLocation>
</comment>
<feature type="transmembrane region" description="Helical" evidence="8">
    <location>
        <begin position="241"/>
        <end position="262"/>
    </location>
</feature>
<dbReference type="SUPFAM" id="SSF82866">
    <property type="entry name" value="Multidrug efflux transporter AcrB transmembrane domain"/>
    <property type="match status" value="2"/>
</dbReference>
<feature type="transmembrane region" description="Helical" evidence="8">
    <location>
        <begin position="624"/>
        <end position="643"/>
    </location>
</feature>
<dbReference type="PANTHER" id="PTHR33406">
    <property type="entry name" value="MEMBRANE PROTEIN MJ1562-RELATED"/>
    <property type="match status" value="1"/>
</dbReference>
<evidence type="ECO:0000313" key="11">
    <source>
        <dbReference type="Proteomes" id="UP000243140"/>
    </source>
</evidence>
<feature type="transmembrane region" description="Helical" evidence="8">
    <location>
        <begin position="290"/>
        <end position="311"/>
    </location>
</feature>
<comment type="caution">
    <text evidence="10">The sequence shown here is derived from an EMBL/GenBank/DDBJ whole genome shotgun (WGS) entry which is preliminary data.</text>
</comment>
<dbReference type="RefSeq" id="WP_083010678.1">
    <property type="nucleotide sequence ID" value="NZ_CP060015.1"/>
</dbReference>
<sequence>MFAWWGRTVYRYRYVVIGVTVALCLLGGAFGLSLGKHVTQSGFYDDGSQSVKASIIGDKVYGRDRTGHIVAIFKAPSGKSVDDPAWAKQITDELNKFQQDHPNQVLGWAGYLRAPDTTSQVIQGMATQDKKYTFVSIPLKGDDDDTILNNYKTVAPDLQKLDGGTVQLAGLEPVANALTGTIATDQKRMEVLALPLVAIVLFLVFGGVVAACLPVMVGGLSIAGALGIMRLIAVFGPVNFFAQPVVSLIGLGIAVDYGLFVVSRFREEIAEGYDTEAAVRRTVMTAGRTVAFSAVLIAASGASLLLLPQGFVKSLTYALIAAVTLAALLSITLLPACLGILGKNVDALGVRTLFRVPFLRNWKVSRAYLNWLADRLQKTKTREEVEAGFWGRLVNWVMKRPLVFAIPIVVGMILLVIPLGNLSFGAMSEKYLPPDNPVRQAQEHFDKLFPGYRTDPLTLVIQSTNHQPVTDAQIADVRSKAMTISGFSEQDNNPANMWQERSVAPGASKDPSVRVLQNGLVNPNDAAKKIGELRAITPPKGIDILVGGTPALMEDSIHSLVDKAPLMVVVLITATMLLMFLAFGSFVLPIKAAVMSVLTLGSTMGILTWIFVDGHFSTWLNFTPTPLMVVIIALVAVVGYGLATDYEVFLVSRMVEARERGMSTAEAIRIGTATTGRLITAAALVLAVVAGSFVFSDLVMMKYLAFGLMAALLLDATVVRMFLVPSVMKLLGDDCWWAPRWARRLQNRIGLGEIDLPDERKRPTLNGRPARPPVAAASLVAAAPRPPHDPTHPGTLEPSRPARPGLGAPPEARPAQEPSSPSGSNTTRMQARPGQPTDAKTTRLSVPATANATPGSQTAAGHQRPADPRGLAGSATPDVSRPPPAPTPSSGQTLAMPLPANRSGDNKTDPADPTAALPVMRSEANDSDAATEQLNARGQSGHGDNGDRRRRGGGGLSAQDLLRREGRL</sequence>
<accession>A0ABX3SSR6</accession>
<dbReference type="EMBL" id="MVHV01000010">
    <property type="protein sequence ID" value="ORA82446.1"/>
    <property type="molecule type" value="Genomic_DNA"/>
</dbReference>
<reference evidence="10 11" key="1">
    <citation type="submission" date="2017-02" db="EMBL/GenBank/DDBJ databases">
        <title>The new phylogeny of genus Mycobacterium.</title>
        <authorList>
            <person name="Tortoli E."/>
            <person name="Trovato A."/>
            <person name="Cirillo D.M."/>
        </authorList>
    </citation>
    <scope>NUCLEOTIDE SEQUENCE [LARGE SCALE GENOMIC DNA]</scope>
    <source>
        <strain evidence="10 11">IP1130001</strain>
    </source>
</reference>
<protein>
    <recommendedName>
        <fullName evidence="9">Membrane transport protein MMPL domain-containing protein</fullName>
    </recommendedName>
</protein>
<evidence type="ECO:0000256" key="2">
    <source>
        <dbReference type="ARBA" id="ARBA00010157"/>
    </source>
</evidence>
<feature type="transmembrane region" description="Helical" evidence="8">
    <location>
        <begin position="564"/>
        <end position="586"/>
    </location>
</feature>
<keyword evidence="11" id="KW-1185">Reference proteome</keyword>
<comment type="similarity">
    <text evidence="2">Belongs to the resistance-nodulation-cell division (RND) (TC 2.A.6) family. MmpL subfamily.</text>
</comment>
<keyword evidence="4 8" id="KW-0812">Transmembrane</keyword>
<keyword evidence="5 8" id="KW-1133">Transmembrane helix</keyword>
<evidence type="ECO:0000256" key="4">
    <source>
        <dbReference type="ARBA" id="ARBA00022692"/>
    </source>
</evidence>
<evidence type="ECO:0000256" key="1">
    <source>
        <dbReference type="ARBA" id="ARBA00004651"/>
    </source>
</evidence>
<feature type="transmembrane region" description="Helical" evidence="8">
    <location>
        <begin position="317"/>
        <end position="341"/>
    </location>
</feature>
<evidence type="ECO:0000259" key="9">
    <source>
        <dbReference type="Pfam" id="PF03176"/>
    </source>
</evidence>
<evidence type="ECO:0000256" key="7">
    <source>
        <dbReference type="SAM" id="MobiDB-lite"/>
    </source>
</evidence>
<feature type="transmembrane region" description="Helical" evidence="8">
    <location>
        <begin position="196"/>
        <end position="229"/>
    </location>
</feature>
<dbReference type="InterPro" id="IPR050545">
    <property type="entry name" value="Mycobact_MmpL"/>
</dbReference>
<feature type="compositionally biased region" description="Polar residues" evidence="7">
    <location>
        <begin position="838"/>
        <end position="860"/>
    </location>
</feature>
<feature type="compositionally biased region" description="Polar residues" evidence="7">
    <location>
        <begin position="928"/>
        <end position="938"/>
    </location>
</feature>
<keyword evidence="3" id="KW-1003">Cell membrane</keyword>
<evidence type="ECO:0000256" key="5">
    <source>
        <dbReference type="ARBA" id="ARBA00022989"/>
    </source>
</evidence>
<evidence type="ECO:0000256" key="6">
    <source>
        <dbReference type="ARBA" id="ARBA00023136"/>
    </source>
</evidence>
<evidence type="ECO:0000313" key="10">
    <source>
        <dbReference type="EMBL" id="ORA82446.1"/>
    </source>
</evidence>
<dbReference type="Gene3D" id="1.20.1640.10">
    <property type="entry name" value="Multidrug efflux transporter AcrB transmembrane domain"/>
    <property type="match status" value="2"/>
</dbReference>
<feature type="transmembrane region" description="Helical" evidence="8">
    <location>
        <begin position="678"/>
        <end position="695"/>
    </location>
</feature>
<feature type="compositionally biased region" description="Polar residues" evidence="7">
    <location>
        <begin position="817"/>
        <end position="829"/>
    </location>
</feature>
<keyword evidence="6 8" id="KW-0472">Membrane</keyword>
<dbReference type="InterPro" id="IPR004869">
    <property type="entry name" value="MMPL_dom"/>
</dbReference>
<feature type="domain" description="Membrane transport protein MMPL" evidence="9">
    <location>
        <begin position="48"/>
        <end position="347"/>
    </location>
</feature>
<feature type="region of interest" description="Disordered" evidence="7">
    <location>
        <begin position="783"/>
        <end position="968"/>
    </location>
</feature>
<feature type="transmembrane region" description="Helical" evidence="8">
    <location>
        <begin position="593"/>
        <end position="612"/>
    </location>
</feature>
<evidence type="ECO:0000256" key="8">
    <source>
        <dbReference type="SAM" id="Phobius"/>
    </source>
</evidence>
<feature type="domain" description="Membrane transport protein MMPL" evidence="9">
    <location>
        <begin position="431"/>
        <end position="740"/>
    </location>
</feature>
<evidence type="ECO:0000256" key="3">
    <source>
        <dbReference type="ARBA" id="ARBA00022475"/>
    </source>
</evidence>
<feature type="transmembrane region" description="Helical" evidence="8">
    <location>
        <begin position="12"/>
        <end position="34"/>
    </location>
</feature>